<keyword evidence="7" id="KW-1185">Reference proteome</keyword>
<dbReference type="GO" id="GO:0022857">
    <property type="term" value="F:transmembrane transporter activity"/>
    <property type="evidence" value="ECO:0007669"/>
    <property type="project" value="InterPro"/>
</dbReference>
<evidence type="ECO:0000256" key="3">
    <source>
        <dbReference type="SAM" id="MobiDB-lite"/>
    </source>
</evidence>
<gene>
    <name evidence="6" type="ORF">QBC36DRAFT_338333</name>
</gene>
<feature type="transmembrane region" description="Helical" evidence="4">
    <location>
        <begin position="299"/>
        <end position="320"/>
    </location>
</feature>
<evidence type="ECO:0000256" key="2">
    <source>
        <dbReference type="ARBA" id="ARBA00006727"/>
    </source>
</evidence>
<dbReference type="PANTHER" id="PTHR11360">
    <property type="entry name" value="MONOCARBOXYLATE TRANSPORTER"/>
    <property type="match status" value="1"/>
</dbReference>
<dbReference type="PANTHER" id="PTHR11360:SF287">
    <property type="entry name" value="MFS MONOCARBOXYLATE TRANSPORTER"/>
    <property type="match status" value="1"/>
</dbReference>
<dbReference type="PROSITE" id="PS50850">
    <property type="entry name" value="MFS"/>
    <property type="match status" value="1"/>
</dbReference>
<dbReference type="InterPro" id="IPR011701">
    <property type="entry name" value="MFS"/>
</dbReference>
<feature type="transmembrane region" description="Helical" evidence="4">
    <location>
        <begin position="440"/>
        <end position="460"/>
    </location>
</feature>
<keyword evidence="4" id="KW-0472">Membrane</keyword>
<evidence type="ECO:0000256" key="1">
    <source>
        <dbReference type="ARBA" id="ARBA00004141"/>
    </source>
</evidence>
<protein>
    <submittedName>
        <fullName evidence="6">Major facilitator superfamily domain-containing protein</fullName>
    </submittedName>
</protein>
<dbReference type="AlphaFoldDB" id="A0AAN6VZD8"/>
<feature type="transmembrane region" description="Helical" evidence="4">
    <location>
        <begin position="266"/>
        <end position="287"/>
    </location>
</feature>
<dbReference type="SUPFAM" id="SSF103473">
    <property type="entry name" value="MFS general substrate transporter"/>
    <property type="match status" value="1"/>
</dbReference>
<feature type="transmembrane region" description="Helical" evidence="4">
    <location>
        <begin position="156"/>
        <end position="176"/>
    </location>
</feature>
<proteinExistence type="inferred from homology"/>
<reference evidence="6" key="1">
    <citation type="journal article" date="2023" name="Mol. Phylogenet. Evol.">
        <title>Genome-scale phylogeny and comparative genomics of the fungal order Sordariales.</title>
        <authorList>
            <person name="Hensen N."/>
            <person name="Bonometti L."/>
            <person name="Westerberg I."/>
            <person name="Brannstrom I.O."/>
            <person name="Guillou S."/>
            <person name="Cros-Aarteil S."/>
            <person name="Calhoun S."/>
            <person name="Haridas S."/>
            <person name="Kuo A."/>
            <person name="Mondo S."/>
            <person name="Pangilinan J."/>
            <person name="Riley R."/>
            <person name="LaButti K."/>
            <person name="Andreopoulos B."/>
            <person name="Lipzen A."/>
            <person name="Chen C."/>
            <person name="Yan M."/>
            <person name="Daum C."/>
            <person name="Ng V."/>
            <person name="Clum A."/>
            <person name="Steindorff A."/>
            <person name="Ohm R.A."/>
            <person name="Martin F."/>
            <person name="Silar P."/>
            <person name="Natvig D.O."/>
            <person name="Lalanne C."/>
            <person name="Gautier V."/>
            <person name="Ament-Velasquez S.L."/>
            <person name="Kruys A."/>
            <person name="Hutchinson M.I."/>
            <person name="Powell A.J."/>
            <person name="Barry K."/>
            <person name="Miller A.N."/>
            <person name="Grigoriev I.V."/>
            <person name="Debuchy R."/>
            <person name="Gladieux P."/>
            <person name="Hiltunen Thoren M."/>
            <person name="Johannesson H."/>
        </authorList>
    </citation>
    <scope>NUCLEOTIDE SEQUENCE</scope>
    <source>
        <strain evidence="6">CBS 892.96</strain>
    </source>
</reference>
<name>A0AAN6VZD8_9PEZI</name>
<feature type="transmembrane region" description="Helical" evidence="4">
    <location>
        <begin position="220"/>
        <end position="239"/>
    </location>
</feature>
<evidence type="ECO:0000313" key="7">
    <source>
        <dbReference type="Proteomes" id="UP001302321"/>
    </source>
</evidence>
<feature type="region of interest" description="Disordered" evidence="3">
    <location>
        <begin position="22"/>
        <end position="50"/>
    </location>
</feature>
<feature type="transmembrane region" description="Helical" evidence="4">
    <location>
        <begin position="59"/>
        <end position="81"/>
    </location>
</feature>
<comment type="similarity">
    <text evidence="2">Belongs to the major facilitator superfamily. Monocarboxylate porter (TC 2.A.1.13) family.</text>
</comment>
<feature type="transmembrane region" description="Helical" evidence="4">
    <location>
        <begin position="188"/>
        <end position="208"/>
    </location>
</feature>
<organism evidence="6 7">
    <name type="scientific">Triangularia setosa</name>
    <dbReference type="NCBI Taxonomy" id="2587417"/>
    <lineage>
        <taxon>Eukaryota</taxon>
        <taxon>Fungi</taxon>
        <taxon>Dikarya</taxon>
        <taxon>Ascomycota</taxon>
        <taxon>Pezizomycotina</taxon>
        <taxon>Sordariomycetes</taxon>
        <taxon>Sordariomycetidae</taxon>
        <taxon>Sordariales</taxon>
        <taxon>Podosporaceae</taxon>
        <taxon>Triangularia</taxon>
    </lineage>
</organism>
<evidence type="ECO:0000256" key="4">
    <source>
        <dbReference type="SAM" id="Phobius"/>
    </source>
</evidence>
<feature type="transmembrane region" description="Helical" evidence="4">
    <location>
        <begin position="357"/>
        <end position="378"/>
    </location>
</feature>
<feature type="compositionally biased region" description="Polar residues" evidence="3">
    <location>
        <begin position="35"/>
        <end position="47"/>
    </location>
</feature>
<dbReference type="InterPro" id="IPR036259">
    <property type="entry name" value="MFS_trans_sf"/>
</dbReference>
<reference evidence="6" key="2">
    <citation type="submission" date="2023-05" db="EMBL/GenBank/DDBJ databases">
        <authorList>
            <consortium name="Lawrence Berkeley National Laboratory"/>
            <person name="Steindorff A."/>
            <person name="Hensen N."/>
            <person name="Bonometti L."/>
            <person name="Westerberg I."/>
            <person name="Brannstrom I.O."/>
            <person name="Guillou S."/>
            <person name="Cros-Aarteil S."/>
            <person name="Calhoun S."/>
            <person name="Haridas S."/>
            <person name="Kuo A."/>
            <person name="Mondo S."/>
            <person name="Pangilinan J."/>
            <person name="Riley R."/>
            <person name="Labutti K."/>
            <person name="Andreopoulos B."/>
            <person name="Lipzen A."/>
            <person name="Chen C."/>
            <person name="Yanf M."/>
            <person name="Daum C."/>
            <person name="Ng V."/>
            <person name="Clum A."/>
            <person name="Ohm R."/>
            <person name="Martin F."/>
            <person name="Silar P."/>
            <person name="Natvig D."/>
            <person name="Lalanne C."/>
            <person name="Gautier V."/>
            <person name="Ament-Velasquez S.L."/>
            <person name="Kruys A."/>
            <person name="Hutchinson M.I."/>
            <person name="Powell A.J."/>
            <person name="Barry K."/>
            <person name="Miller A.N."/>
            <person name="Grigoriev I.V."/>
            <person name="Debuchy R."/>
            <person name="Gladieux P."/>
            <person name="Thoren M.H."/>
            <person name="Johannesson H."/>
        </authorList>
    </citation>
    <scope>NUCLEOTIDE SEQUENCE</scope>
    <source>
        <strain evidence="6">CBS 892.96</strain>
    </source>
</reference>
<feature type="domain" description="Major facilitator superfamily (MFS) profile" evidence="5">
    <location>
        <begin position="257"/>
        <end position="466"/>
    </location>
</feature>
<comment type="caution">
    <text evidence="6">The sequence shown here is derived from an EMBL/GenBank/DDBJ whole genome shotgun (WGS) entry which is preliminary data.</text>
</comment>
<dbReference type="InterPro" id="IPR050327">
    <property type="entry name" value="Proton-linked_MCT"/>
</dbReference>
<sequence>MAQRSVLPEECHYSLDVNTANGYNAGQNKEEDDAQNNSAESRAQSAEFSLPPVDRGKDAWLFLAACYAIEAVTFGFGFSFGVLQDYYSSHEPFAGSGSIAAIGTTSTGIMYMGTPFVLTICRLYPRWARWSTLAGLFLASLSLLVCSFCNSADQLIGVQGVLFGIGGCVAYCPSTLYIDEWFSQRKGLAYGIVWSAAGVGGVIFPLILQALLDNLGFQTAMRVSAGILFACSAPLALFVKPRLPYLDNPHNVKKPFNMRFVASRRFLLHQTANVIEATGYFLPGIYLPTYAREIFGTSTFMSALTLMLVNISATVGLVIMGSMSDRFQVTTCMVISAVGASASVLVVWGLAESLPVLYVFCVLYGISAGSWASTWPGIMREVSQNGEIEGYGLVDPVMVQGHLCVGRGVGNVISGPLSSALISSGMLWQGRAMGSYGTRYGTLVLYTGLTALLSGMNILWKCLSLL</sequence>
<feature type="transmembrane region" description="Helical" evidence="4">
    <location>
        <begin position="93"/>
        <end position="118"/>
    </location>
</feature>
<feature type="transmembrane region" description="Helical" evidence="4">
    <location>
        <begin position="130"/>
        <end position="150"/>
    </location>
</feature>
<evidence type="ECO:0000259" key="5">
    <source>
        <dbReference type="PROSITE" id="PS50850"/>
    </source>
</evidence>
<keyword evidence="4" id="KW-1133">Transmembrane helix</keyword>
<evidence type="ECO:0000313" key="6">
    <source>
        <dbReference type="EMBL" id="KAK4172241.1"/>
    </source>
</evidence>
<dbReference type="Proteomes" id="UP001302321">
    <property type="component" value="Unassembled WGS sequence"/>
</dbReference>
<dbReference type="InterPro" id="IPR020846">
    <property type="entry name" value="MFS_dom"/>
</dbReference>
<dbReference type="EMBL" id="MU866448">
    <property type="protein sequence ID" value="KAK4172241.1"/>
    <property type="molecule type" value="Genomic_DNA"/>
</dbReference>
<feature type="transmembrane region" description="Helical" evidence="4">
    <location>
        <begin position="332"/>
        <end position="351"/>
    </location>
</feature>
<dbReference type="Pfam" id="PF07690">
    <property type="entry name" value="MFS_1"/>
    <property type="match status" value="1"/>
</dbReference>
<dbReference type="GO" id="GO:0016020">
    <property type="term" value="C:membrane"/>
    <property type="evidence" value="ECO:0007669"/>
    <property type="project" value="UniProtKB-SubCell"/>
</dbReference>
<accession>A0AAN6VZD8</accession>
<keyword evidence="4" id="KW-0812">Transmembrane</keyword>
<dbReference type="Gene3D" id="1.20.1250.20">
    <property type="entry name" value="MFS general substrate transporter like domains"/>
    <property type="match status" value="2"/>
</dbReference>
<comment type="subcellular location">
    <subcellularLocation>
        <location evidence="1">Membrane</location>
        <topology evidence="1">Multi-pass membrane protein</topology>
    </subcellularLocation>
</comment>